<protein>
    <submittedName>
        <fullName evidence="2">ATPase</fullName>
    </submittedName>
</protein>
<organism evidence="2">
    <name type="scientific">Pseudomonas phage HRDY3</name>
    <dbReference type="NCBI Taxonomy" id="3236930"/>
    <lineage>
        <taxon>Viruses</taxon>
    </lineage>
</organism>
<dbReference type="EMBL" id="PQ015379">
    <property type="protein sequence ID" value="XDJ15236.1"/>
    <property type="molecule type" value="Genomic_DNA"/>
</dbReference>
<sequence length="322" mass="34826">MSKRNSRLRGIVVMADNQEQAVEHFSAVASGEYRVLESKDGKYAIATANTDTPLLNPLDGEEMVAVPEEEKHEMVATASAEGDMDAFYQACSSGCGAHVITDSEELLDKCPACASDLPKMEDANLKNKPQPKEMLVAVAATRAEAIEAFRALASGNCETFAAQCVDNMVLSNQPVNFDIFKATAAEQVADYVPQLAVASAIENGKMKVHYLVTASDDGPEMHIVSNSDKAIFCPVTSMGLVDPEVEFTDEQKATAAAEFAATASDDEDEEEEEEEEFEDDEEEEEEEEEEEDDGEEEEEEEDDDDLSLGLAAAGDKPAKKAA</sequence>
<evidence type="ECO:0000256" key="1">
    <source>
        <dbReference type="SAM" id="MobiDB-lite"/>
    </source>
</evidence>
<feature type="region of interest" description="Disordered" evidence="1">
    <location>
        <begin position="257"/>
        <end position="322"/>
    </location>
</feature>
<reference evidence="2" key="1">
    <citation type="submission" date="2024-07" db="EMBL/GenBank/DDBJ databases">
        <authorList>
            <person name="Bringhurst R.M."/>
            <person name="Homer T.E."/>
        </authorList>
    </citation>
    <scope>NUCLEOTIDE SEQUENCE</scope>
</reference>
<proteinExistence type="predicted"/>
<name>A0AB39CEA7_9VIRU</name>
<evidence type="ECO:0000313" key="2">
    <source>
        <dbReference type="EMBL" id="XDJ15236.1"/>
    </source>
</evidence>
<accession>A0AB39CEA7</accession>
<feature type="compositionally biased region" description="Acidic residues" evidence="1">
    <location>
        <begin position="264"/>
        <end position="306"/>
    </location>
</feature>